<keyword evidence="2" id="KW-1185">Reference proteome</keyword>
<name>A0A1J0GJS6_9CLOT</name>
<reference evidence="2" key="1">
    <citation type="journal article" date="2016" name="Front. Microbiol.">
        <title>Complete Genome Sequence of Clostridium estertheticum DSM 8809, a Microbe Identified in Spoiled Vacuum Packed Beef.</title>
        <authorList>
            <person name="Yu Z."/>
            <person name="Gunn L."/>
            <person name="Brennan E."/>
            <person name="Reid R."/>
            <person name="Wall P.G."/>
            <person name="Gaora O.P."/>
            <person name="Hurley D."/>
            <person name="Bolton D."/>
            <person name="Fanning S."/>
        </authorList>
    </citation>
    <scope>NUCLEOTIDE SEQUENCE [LARGE SCALE GENOMIC DNA]</scope>
    <source>
        <strain evidence="2">DSM 8809</strain>
    </source>
</reference>
<dbReference type="EMBL" id="CP015756">
    <property type="protein sequence ID" value="APC41158.1"/>
    <property type="molecule type" value="Genomic_DNA"/>
</dbReference>
<dbReference type="Proteomes" id="UP000182569">
    <property type="component" value="Chromosome"/>
</dbReference>
<organism evidence="1 2">
    <name type="scientific">Clostridium estertheticum subsp. estertheticum</name>
    <dbReference type="NCBI Taxonomy" id="1552"/>
    <lineage>
        <taxon>Bacteria</taxon>
        <taxon>Bacillati</taxon>
        <taxon>Bacillota</taxon>
        <taxon>Clostridia</taxon>
        <taxon>Eubacteriales</taxon>
        <taxon>Clostridiaceae</taxon>
        <taxon>Clostridium</taxon>
    </lineage>
</organism>
<protein>
    <submittedName>
        <fullName evidence="1">Uncharacterized protein</fullName>
    </submittedName>
</protein>
<gene>
    <name evidence="1" type="ORF">A7L45_14285</name>
</gene>
<dbReference type="KEGG" id="ceu:A7L45_14285"/>
<dbReference type="OrthoDB" id="1930945at2"/>
<proteinExistence type="predicted"/>
<dbReference type="AlphaFoldDB" id="A0A1J0GJS6"/>
<accession>A0A1J0GJS6</accession>
<dbReference type="RefSeq" id="WP_071613452.1">
    <property type="nucleotide sequence ID" value="NZ_CP015756.1"/>
</dbReference>
<evidence type="ECO:0000313" key="2">
    <source>
        <dbReference type="Proteomes" id="UP000182569"/>
    </source>
</evidence>
<dbReference type="STRING" id="1552.A7L45_14285"/>
<sequence>MSSNSQDLNQVEAVKKIIKGLDEINSLCFDSNVKNKIKELQSFVVSTFEVDSTSFMEDMIYNKMIEVKQISPDLYVKLYMLYRNLVRGKISKEEASNSFDSCLSLYSFDEMVY</sequence>
<evidence type="ECO:0000313" key="1">
    <source>
        <dbReference type="EMBL" id="APC41158.1"/>
    </source>
</evidence>